<reference evidence="2" key="2">
    <citation type="submission" date="2024-04" db="EMBL/GenBank/DDBJ databases">
        <authorList>
            <person name="Chen Y."/>
            <person name="Shah S."/>
            <person name="Dougan E. K."/>
            <person name="Thang M."/>
            <person name="Chan C."/>
        </authorList>
    </citation>
    <scope>NUCLEOTIDE SEQUENCE [LARGE SCALE GENOMIC DNA]</scope>
</reference>
<evidence type="ECO:0000313" key="4">
    <source>
        <dbReference type="Proteomes" id="UP001152797"/>
    </source>
</evidence>
<dbReference type="OrthoDB" id="419726at2759"/>
<dbReference type="EMBL" id="CAMXCT010006541">
    <property type="protein sequence ID" value="CAI4015643.1"/>
    <property type="molecule type" value="Genomic_DNA"/>
</dbReference>
<proteinExistence type="predicted"/>
<dbReference type="AlphaFoldDB" id="A0A9P1GJS9"/>
<evidence type="ECO:0000313" key="3">
    <source>
        <dbReference type="EMBL" id="CAL4802955.1"/>
    </source>
</evidence>
<dbReference type="EMBL" id="CAMXCT030006541">
    <property type="protein sequence ID" value="CAL4802955.1"/>
    <property type="molecule type" value="Genomic_DNA"/>
</dbReference>
<protein>
    <submittedName>
        <fullName evidence="3">SREBP regulating gene protein</fullName>
    </submittedName>
</protein>
<dbReference type="Proteomes" id="UP001152797">
    <property type="component" value="Unassembled WGS sequence"/>
</dbReference>
<evidence type="ECO:0000313" key="1">
    <source>
        <dbReference type="EMBL" id="CAI4015643.1"/>
    </source>
</evidence>
<comment type="caution">
    <text evidence="1">The sequence shown here is derived from an EMBL/GenBank/DDBJ whole genome shotgun (WGS) entry which is preliminary data.</text>
</comment>
<reference evidence="1" key="1">
    <citation type="submission" date="2022-10" db="EMBL/GenBank/DDBJ databases">
        <authorList>
            <person name="Chen Y."/>
            <person name="Dougan E. K."/>
            <person name="Chan C."/>
            <person name="Rhodes N."/>
            <person name="Thang M."/>
        </authorList>
    </citation>
    <scope>NUCLEOTIDE SEQUENCE</scope>
</reference>
<name>A0A9P1GJS9_9DINO</name>
<accession>A0A9P1GJS9</accession>
<dbReference type="EMBL" id="CAMXCT020006541">
    <property type="protein sequence ID" value="CAL1169018.1"/>
    <property type="molecule type" value="Genomic_DNA"/>
</dbReference>
<organism evidence="1">
    <name type="scientific">Cladocopium goreaui</name>
    <dbReference type="NCBI Taxonomy" id="2562237"/>
    <lineage>
        <taxon>Eukaryota</taxon>
        <taxon>Sar</taxon>
        <taxon>Alveolata</taxon>
        <taxon>Dinophyceae</taxon>
        <taxon>Suessiales</taxon>
        <taxon>Symbiodiniaceae</taxon>
        <taxon>Cladocopium</taxon>
    </lineage>
</organism>
<gene>
    <name evidence="1" type="ORF">C1SCF055_LOCUS40462</name>
</gene>
<sequence length="329" mass="36271">MTHVKKRKFSVSNPIFFHQEHLQRTIPSRYLGNTEAAALGASATLLPGHYVDVAFDAVDAWTASSAITSGALPLGGWRLCAREGGRCNCVGTVALHSLLADWTMLRHVNGSIPCGVAFFGDDPRPNLPKLCSCLHSVPWPESLVEGLNETISRSLLPRVEAGPPEATCSAEDDGRWTPCSILSSRHDGSLVPDRLLPRLPVEEQRDMALRKLDLCHRLVGPDQALRILGVWPTNIQMGVVPIKASSAPLCAVVYSPIRGAVWDSRAAIFCPTEPPKCLEVQRSHANLHHPMVKRGWYKDVIFRCQGFVMYSIINYYDSFMMFYASILPG</sequence>
<evidence type="ECO:0000313" key="2">
    <source>
        <dbReference type="EMBL" id="CAL1169018.1"/>
    </source>
</evidence>
<keyword evidence="4" id="KW-1185">Reference proteome</keyword>